<dbReference type="EMBL" id="SSMQ01000028">
    <property type="protein sequence ID" value="TKD03511.1"/>
    <property type="molecule type" value="Genomic_DNA"/>
</dbReference>
<evidence type="ECO:0000313" key="7">
    <source>
        <dbReference type="EMBL" id="TKD03511.1"/>
    </source>
</evidence>
<evidence type="ECO:0000256" key="5">
    <source>
        <dbReference type="ARBA" id="ARBA00022825"/>
    </source>
</evidence>
<dbReference type="Gene3D" id="2.40.10.10">
    <property type="entry name" value="Trypsin-like serine proteases"/>
    <property type="match status" value="2"/>
</dbReference>
<accession>A0A4U1J820</accession>
<dbReference type="EC" id="3.4.21.-" evidence="6"/>
<evidence type="ECO:0000256" key="4">
    <source>
        <dbReference type="ARBA" id="ARBA00022801"/>
    </source>
</evidence>
<organism evidence="7 8">
    <name type="scientific">Polyangium fumosum</name>
    <dbReference type="NCBI Taxonomy" id="889272"/>
    <lineage>
        <taxon>Bacteria</taxon>
        <taxon>Pseudomonadati</taxon>
        <taxon>Myxococcota</taxon>
        <taxon>Polyangia</taxon>
        <taxon>Polyangiales</taxon>
        <taxon>Polyangiaceae</taxon>
        <taxon>Polyangium</taxon>
    </lineage>
</organism>
<proteinExistence type="inferred from homology"/>
<dbReference type="InterPro" id="IPR009003">
    <property type="entry name" value="Peptidase_S1_PA"/>
</dbReference>
<dbReference type="Proteomes" id="UP000309215">
    <property type="component" value="Unassembled WGS sequence"/>
</dbReference>
<reference evidence="7 8" key="1">
    <citation type="submission" date="2019-04" db="EMBL/GenBank/DDBJ databases">
        <authorList>
            <person name="Li Y."/>
            <person name="Wang J."/>
        </authorList>
    </citation>
    <scope>NUCLEOTIDE SEQUENCE [LARGE SCALE GENOMIC DNA]</scope>
    <source>
        <strain evidence="7 8">DSM 14668</strain>
    </source>
</reference>
<dbReference type="InterPro" id="IPR043504">
    <property type="entry name" value="Peptidase_S1_PA_chymotrypsin"/>
</dbReference>
<dbReference type="RefSeq" id="WP_136931631.1">
    <property type="nucleotide sequence ID" value="NZ_SSMQ01000028.1"/>
</dbReference>
<evidence type="ECO:0000313" key="8">
    <source>
        <dbReference type="Proteomes" id="UP000309215"/>
    </source>
</evidence>
<dbReference type="InterPro" id="IPR008256">
    <property type="entry name" value="Peptidase_S1B"/>
</dbReference>
<dbReference type="PROSITE" id="PS51257">
    <property type="entry name" value="PROKAR_LIPOPROTEIN"/>
    <property type="match status" value="1"/>
</dbReference>
<feature type="chain" id="PRO_5021043451" description="Serine protease" evidence="6">
    <location>
        <begin position="26"/>
        <end position="346"/>
    </location>
</feature>
<sequence>MASKTHLFFSLLLPALLAACGDPGASPDDDQDVVTSEDETTLETPLETSPLDFTLCLNQCDASHMIIGCDDRTQRTASTEGVKPFSQVGWFGNGCTGTLIGSNVVLSAAHCFFTAGTNTFRQGPISFSLGQTSVPPSGGGGLGLPGETCRRPYGTQYISSVTVPGEYDNTSIAVDNKAWDYAVVILNDAPVDAEPMPYGYTDWSYLQTEESQSIGYPGTDKVSGTLWDTGRKNFLGRWLNPSDANLSGVLYVDNDGEGGQSGSPVFYDYLQISGGGTISTAYKLTGVLIGSPVAECQAGRSWAARILPKTVDRIDTWKVDPDSLTYSRKFKSFTGTQILPADQDGC</sequence>
<dbReference type="PANTHER" id="PTHR15462:SF8">
    <property type="entry name" value="SERINE PROTEASE"/>
    <property type="match status" value="1"/>
</dbReference>
<evidence type="ECO:0000256" key="3">
    <source>
        <dbReference type="ARBA" id="ARBA00022729"/>
    </source>
</evidence>
<name>A0A4U1J820_9BACT</name>
<evidence type="ECO:0000256" key="6">
    <source>
        <dbReference type="RuleBase" id="RU004296"/>
    </source>
</evidence>
<dbReference type="AlphaFoldDB" id="A0A4U1J820"/>
<feature type="signal peptide" evidence="6">
    <location>
        <begin position="1"/>
        <end position="25"/>
    </location>
</feature>
<dbReference type="Pfam" id="PF13365">
    <property type="entry name" value="Trypsin_2"/>
    <property type="match status" value="1"/>
</dbReference>
<dbReference type="GO" id="GO:0006508">
    <property type="term" value="P:proteolysis"/>
    <property type="evidence" value="ECO:0007669"/>
    <property type="project" value="UniProtKB-KW"/>
</dbReference>
<keyword evidence="8" id="KW-1185">Reference proteome</keyword>
<dbReference type="PROSITE" id="PS00134">
    <property type="entry name" value="TRYPSIN_HIS"/>
    <property type="match status" value="1"/>
</dbReference>
<keyword evidence="4 6" id="KW-0378">Hydrolase</keyword>
<keyword evidence="5 6" id="KW-0720">Serine protease</keyword>
<gene>
    <name evidence="7" type="ORF">E8A74_25250</name>
</gene>
<dbReference type="OrthoDB" id="5507989at2"/>
<dbReference type="PRINTS" id="PR00839">
    <property type="entry name" value="V8PROTEASE"/>
</dbReference>
<evidence type="ECO:0000256" key="1">
    <source>
        <dbReference type="ARBA" id="ARBA00008764"/>
    </source>
</evidence>
<evidence type="ECO:0000256" key="2">
    <source>
        <dbReference type="ARBA" id="ARBA00022670"/>
    </source>
</evidence>
<dbReference type="PANTHER" id="PTHR15462">
    <property type="entry name" value="SERINE PROTEASE"/>
    <property type="match status" value="1"/>
</dbReference>
<dbReference type="InterPro" id="IPR050966">
    <property type="entry name" value="Glutamyl_endopeptidase"/>
</dbReference>
<keyword evidence="3 6" id="KW-0732">Signal</keyword>
<dbReference type="InterPro" id="IPR018114">
    <property type="entry name" value="TRYPSIN_HIS"/>
</dbReference>
<keyword evidence="2 6" id="KW-0645">Protease</keyword>
<comment type="caution">
    <text evidence="7">The sequence shown here is derived from an EMBL/GenBank/DDBJ whole genome shotgun (WGS) entry which is preliminary data.</text>
</comment>
<protein>
    <recommendedName>
        <fullName evidence="6">Serine protease</fullName>
        <ecNumber evidence="6">3.4.21.-</ecNumber>
    </recommendedName>
</protein>
<dbReference type="SUPFAM" id="SSF50494">
    <property type="entry name" value="Trypsin-like serine proteases"/>
    <property type="match status" value="1"/>
</dbReference>
<comment type="similarity">
    <text evidence="1 6">Belongs to the peptidase S1B family.</text>
</comment>
<dbReference type="GO" id="GO:0004252">
    <property type="term" value="F:serine-type endopeptidase activity"/>
    <property type="evidence" value="ECO:0007669"/>
    <property type="project" value="InterPro"/>
</dbReference>